<evidence type="ECO:0000313" key="1">
    <source>
        <dbReference type="Proteomes" id="UP000887540"/>
    </source>
</evidence>
<organism evidence="1 2">
    <name type="scientific">Acrobeloides nanus</name>
    <dbReference type="NCBI Taxonomy" id="290746"/>
    <lineage>
        <taxon>Eukaryota</taxon>
        <taxon>Metazoa</taxon>
        <taxon>Ecdysozoa</taxon>
        <taxon>Nematoda</taxon>
        <taxon>Chromadorea</taxon>
        <taxon>Rhabditida</taxon>
        <taxon>Tylenchina</taxon>
        <taxon>Cephalobomorpha</taxon>
        <taxon>Cephaloboidea</taxon>
        <taxon>Cephalobidae</taxon>
        <taxon>Acrobeloides</taxon>
    </lineage>
</organism>
<name>A0A914CK46_9BILA</name>
<dbReference type="AlphaFoldDB" id="A0A914CK46"/>
<dbReference type="Proteomes" id="UP000887540">
    <property type="component" value="Unplaced"/>
</dbReference>
<evidence type="ECO:0000313" key="2">
    <source>
        <dbReference type="WBParaSite" id="ACRNAN_scaffold11191.g19492.t1"/>
    </source>
</evidence>
<protein>
    <submittedName>
        <fullName evidence="2">Uncharacterized protein</fullName>
    </submittedName>
</protein>
<accession>A0A914CK46</accession>
<reference evidence="2" key="1">
    <citation type="submission" date="2022-11" db="UniProtKB">
        <authorList>
            <consortium name="WormBaseParasite"/>
        </authorList>
    </citation>
    <scope>IDENTIFICATION</scope>
</reference>
<sequence length="67" mass="7933">MNLEIQCEKLMKLYAALQQLFTTLFIEEISRIEKEGEENGRLELEKTFEDSTHSLRGKLRCLSHFSR</sequence>
<proteinExistence type="predicted"/>
<dbReference type="WBParaSite" id="ACRNAN_scaffold11191.g19492.t1">
    <property type="protein sequence ID" value="ACRNAN_scaffold11191.g19492.t1"/>
    <property type="gene ID" value="ACRNAN_scaffold11191.g19492"/>
</dbReference>
<keyword evidence="1" id="KW-1185">Reference proteome</keyword>